<protein>
    <submittedName>
        <fullName evidence="2">NAD(P)H-dependent FMN reductase</fullName>
        <ecNumber evidence="2">1.-.-.-</ecNumber>
    </submittedName>
</protein>
<dbReference type="GO" id="GO:0016491">
    <property type="term" value="F:oxidoreductase activity"/>
    <property type="evidence" value="ECO:0007669"/>
    <property type="project" value="UniProtKB-KW"/>
</dbReference>
<dbReference type="PANTHER" id="PTHR30543">
    <property type="entry name" value="CHROMATE REDUCTASE"/>
    <property type="match status" value="1"/>
</dbReference>
<comment type="caution">
    <text evidence="2">The sequence shown here is derived from an EMBL/GenBank/DDBJ whole genome shotgun (WGS) entry which is preliminary data.</text>
</comment>
<dbReference type="SUPFAM" id="SSF52218">
    <property type="entry name" value="Flavoproteins"/>
    <property type="match status" value="1"/>
</dbReference>
<dbReference type="InterPro" id="IPR005025">
    <property type="entry name" value="FMN_Rdtase-like_dom"/>
</dbReference>
<name>A0A399ENK4_9DEIN</name>
<dbReference type="PANTHER" id="PTHR30543:SF21">
    <property type="entry name" value="NAD(P)H-DEPENDENT FMN REDUCTASE LOT6"/>
    <property type="match status" value="1"/>
</dbReference>
<proteinExistence type="predicted"/>
<dbReference type="EMBL" id="QXDL01000058">
    <property type="protein sequence ID" value="RIH85465.1"/>
    <property type="molecule type" value="Genomic_DNA"/>
</dbReference>
<organism evidence="2 3">
    <name type="scientific">Calidithermus terrae</name>
    <dbReference type="NCBI Taxonomy" id="1408545"/>
    <lineage>
        <taxon>Bacteria</taxon>
        <taxon>Thermotogati</taxon>
        <taxon>Deinococcota</taxon>
        <taxon>Deinococci</taxon>
        <taxon>Thermales</taxon>
        <taxon>Thermaceae</taxon>
        <taxon>Calidithermus</taxon>
    </lineage>
</organism>
<feature type="domain" description="NADPH-dependent FMN reductase-like" evidence="1">
    <location>
        <begin position="4"/>
        <end position="151"/>
    </location>
</feature>
<accession>A0A399ENK4</accession>
<sequence>MKSMQVLALVGSLRKDSYNRKLFEAARELAPRGMKLEAFDLALLPLYNADLHDAAQFPEPVERLHRAIRAADAVLLLSPEYNHSVSGVLKNALDWASRGSSPPLQGKPAAAAGASTGMVGTARAQMHLREICAALEMPLVPSPEVLIANAKQKFDASGRLTDENSRKFLKELLEGLAELVQERSLVKR</sequence>
<dbReference type="AlphaFoldDB" id="A0A399ENK4"/>
<dbReference type="EC" id="1.-.-.-" evidence="2"/>
<dbReference type="OrthoDB" id="9806724at2"/>
<keyword evidence="3" id="KW-1185">Reference proteome</keyword>
<dbReference type="RefSeq" id="WP_119314826.1">
    <property type="nucleotide sequence ID" value="NZ_QXDL01000058.1"/>
</dbReference>
<gene>
    <name evidence="2" type="ORF">Mterra_01703</name>
</gene>
<evidence type="ECO:0000313" key="2">
    <source>
        <dbReference type="EMBL" id="RIH85465.1"/>
    </source>
</evidence>
<dbReference type="InterPro" id="IPR050712">
    <property type="entry name" value="NAD(P)H-dep_reductase"/>
</dbReference>
<evidence type="ECO:0000259" key="1">
    <source>
        <dbReference type="Pfam" id="PF03358"/>
    </source>
</evidence>
<keyword evidence="2" id="KW-0560">Oxidoreductase</keyword>
<dbReference type="Gene3D" id="3.40.50.360">
    <property type="match status" value="1"/>
</dbReference>
<dbReference type="Pfam" id="PF03358">
    <property type="entry name" value="FMN_red"/>
    <property type="match status" value="1"/>
</dbReference>
<dbReference type="GO" id="GO:0005829">
    <property type="term" value="C:cytosol"/>
    <property type="evidence" value="ECO:0007669"/>
    <property type="project" value="TreeGrafter"/>
</dbReference>
<dbReference type="InterPro" id="IPR029039">
    <property type="entry name" value="Flavoprotein-like_sf"/>
</dbReference>
<reference evidence="2 3" key="1">
    <citation type="submission" date="2018-08" db="EMBL/GenBank/DDBJ databases">
        <title>Meiothermus terrae DSM 26712 genome sequencing project.</title>
        <authorList>
            <person name="Da Costa M.S."/>
            <person name="Albuquerque L."/>
            <person name="Raposo P."/>
            <person name="Froufe H.J.C."/>
            <person name="Barroso C.S."/>
            <person name="Egas C."/>
        </authorList>
    </citation>
    <scope>NUCLEOTIDE SEQUENCE [LARGE SCALE GENOMIC DNA]</scope>
    <source>
        <strain evidence="2 3">DSM 26712</strain>
    </source>
</reference>
<dbReference type="Proteomes" id="UP000265715">
    <property type="component" value="Unassembled WGS sequence"/>
</dbReference>
<evidence type="ECO:0000313" key="3">
    <source>
        <dbReference type="Proteomes" id="UP000265715"/>
    </source>
</evidence>
<dbReference type="GO" id="GO:0010181">
    <property type="term" value="F:FMN binding"/>
    <property type="evidence" value="ECO:0007669"/>
    <property type="project" value="TreeGrafter"/>
</dbReference>